<evidence type="ECO:0000256" key="3">
    <source>
        <dbReference type="ARBA" id="ARBA00022737"/>
    </source>
</evidence>
<dbReference type="Pfam" id="PF18052">
    <property type="entry name" value="Rx_N"/>
    <property type="match status" value="1"/>
</dbReference>
<accession>A0A5J9UJ24</accession>
<comment type="caution">
    <text evidence="12">The sequence shown here is derived from an EMBL/GenBank/DDBJ whole genome shotgun (WGS) entry which is preliminary data.</text>
</comment>
<dbReference type="PANTHER" id="PTHR36766:SF70">
    <property type="entry name" value="DISEASE RESISTANCE PROTEIN RGA4"/>
    <property type="match status" value="1"/>
</dbReference>
<dbReference type="PANTHER" id="PTHR36766">
    <property type="entry name" value="PLANT BROAD-SPECTRUM MILDEW RESISTANCE PROTEIN RPW8"/>
    <property type="match status" value="1"/>
</dbReference>
<keyword evidence="3" id="KW-0677">Repeat</keyword>
<dbReference type="InterPro" id="IPR032675">
    <property type="entry name" value="LRR_dom_sf"/>
</dbReference>
<dbReference type="Pfam" id="PF00931">
    <property type="entry name" value="NB-ARC"/>
    <property type="match status" value="1"/>
</dbReference>
<feature type="domain" description="Disease resistance protein winged helix" evidence="10">
    <location>
        <begin position="526"/>
        <end position="591"/>
    </location>
</feature>
<keyword evidence="2" id="KW-0433">Leucine-rich repeat</keyword>
<dbReference type="Gene3D" id="3.80.10.10">
    <property type="entry name" value="Ribonuclease Inhibitor"/>
    <property type="match status" value="2"/>
</dbReference>
<dbReference type="CDD" id="cd14798">
    <property type="entry name" value="RX-CC_like"/>
    <property type="match status" value="1"/>
</dbReference>
<dbReference type="PRINTS" id="PR00364">
    <property type="entry name" value="DISEASERSIST"/>
</dbReference>
<feature type="domain" description="NB-ARC" evidence="8">
    <location>
        <begin position="309"/>
        <end position="460"/>
    </location>
</feature>
<evidence type="ECO:0000259" key="8">
    <source>
        <dbReference type="Pfam" id="PF00931"/>
    </source>
</evidence>
<dbReference type="GO" id="GO:0006952">
    <property type="term" value="P:defense response"/>
    <property type="evidence" value="ECO:0007669"/>
    <property type="project" value="UniProtKB-KW"/>
</dbReference>
<dbReference type="AlphaFoldDB" id="A0A5J9UJ24"/>
<dbReference type="InterPro" id="IPR055414">
    <property type="entry name" value="LRR_R13L4/SHOC2-like"/>
</dbReference>
<feature type="non-terminal residue" evidence="12">
    <location>
        <position position="1116"/>
    </location>
</feature>
<feature type="domain" description="Disease resistance R13L4/SHOC-2-like LRR" evidence="11">
    <location>
        <begin position="640"/>
        <end position="1050"/>
    </location>
</feature>
<dbReference type="Proteomes" id="UP000324897">
    <property type="component" value="Chromosome 2"/>
</dbReference>
<evidence type="ECO:0000259" key="9">
    <source>
        <dbReference type="Pfam" id="PF18052"/>
    </source>
</evidence>
<dbReference type="FunFam" id="3.40.50.300:FF:001091">
    <property type="entry name" value="Probable disease resistance protein At1g61300"/>
    <property type="match status" value="1"/>
</dbReference>
<evidence type="ECO:0000259" key="10">
    <source>
        <dbReference type="Pfam" id="PF23559"/>
    </source>
</evidence>
<dbReference type="GO" id="GO:0043531">
    <property type="term" value="F:ADP binding"/>
    <property type="evidence" value="ECO:0007669"/>
    <property type="project" value="InterPro"/>
</dbReference>
<dbReference type="SUPFAM" id="SSF52058">
    <property type="entry name" value="L domain-like"/>
    <property type="match status" value="1"/>
</dbReference>
<dbReference type="OrthoDB" id="3027644at2759"/>
<dbReference type="SUPFAM" id="SSF52540">
    <property type="entry name" value="P-loop containing nucleoside triphosphate hydrolases"/>
    <property type="match status" value="1"/>
</dbReference>
<sequence length="1116" mass="127079">CNSLVESVLSTKHVVVQWQVLPSQSSNPGSNHTQRMRILLLFFHLVAGVRLGHVGMGRLAFSWASRMGCAEMGRFQAKLNLVERVKARKNLTATKVACSVGLSGLWKNHYRWICIKIHVMATILFSFAGSCIQKLQVIITDEVIQILGVKKDLKELQKTLKQIQYFLIDADRRRIEDSAVSNWFGELRDAMYDADDIIDLARFKGSNLLGEYPYSPSSRKLTTWSGFPIFSCFSTISTRHEIAVQIRSLNKRIENLANLGKTFLKFEAEPSGSITVSNNRKTSYLVEPNLVGKETIYATNRLMELVLAHRENKVYKIGIVGIGGVGKTTLAQKLYNDHRVEAHFKQRAWICVSQQYSEVALLKEILRSIQVHYQGESVGELQGKLAEAIEEESFFLVLDDLWQSDVWTNLLRTPLHKAGHGTIVVTTRHDTVAKAVGVEHMHRVELMSEEVGWELLWKSMNINDEKEVHSLRDTGREIVQKCGGLPLAIRVVASVLARKETSKSEWHKILSNDAWCFNKLPAELRDQEMHRDDLIRYWIAEGFVENHENQLMEDTAEEYYYELISRNLLLPNPLHYDQRRCTMHDLLRQLACHLSREECFTGDPQSLEDKSVPKLRRISFVTEKEVVAFSPSFYKQKFRVRTFIMFCDKSLAFDHSLSKRLSYVRVLDFGCVSSLHTIPDSIGSLIHLRLFLLDDTNITCLPESIGLLKNLQTLSLRNCASLHNLPLALTRLYNLRNFSLDASPINQVPKGLARLKFLNEVSGFPIGGGSDNSTKMQDGWNLEELGSLLQLRKVFLIKLERATTCSADPMLADKKHLRYLVLRCTERTNQPYSEENISNIEKIYEQLFPPRNLEKLAIVNFFGRSFPMWLDTTTHLSAMKVLQLIDCKSCVHLPPLGQLSSLKFLKIKGASAVTKIGPEFIGSGVGIPGSTEAVAFPKLEWLIIMDMPNWEDWTFVLEEEATTAGMDGEEYGVATKQKGEAPPPRMQLLPCLKELALTNCPKLRSLPWQLGQEATGLKNLKLRDAHNLKVVENLPFLSEILLIVHCKDLQRVSDVPQVRELRVQGCPNLRCVENLGNLQRLGVHWSMLEVSSLWTRGLQQQYRELRGEELDVYDWI</sequence>
<keyword evidence="5" id="KW-0611">Plant defense</keyword>
<dbReference type="InterPro" id="IPR027417">
    <property type="entry name" value="P-loop_NTPase"/>
</dbReference>
<dbReference type="InterPro" id="IPR058922">
    <property type="entry name" value="WHD_DRP"/>
</dbReference>
<evidence type="ECO:0000256" key="4">
    <source>
        <dbReference type="ARBA" id="ARBA00022741"/>
    </source>
</evidence>
<dbReference type="InterPro" id="IPR042197">
    <property type="entry name" value="Apaf_helical"/>
</dbReference>
<keyword evidence="4" id="KW-0547">Nucleotide-binding</keyword>
<evidence type="ECO:0000313" key="12">
    <source>
        <dbReference type="EMBL" id="TVU23556.1"/>
    </source>
</evidence>
<dbReference type="InterPro" id="IPR038005">
    <property type="entry name" value="RX-like_CC"/>
</dbReference>
<dbReference type="EMBL" id="RWGY01000013">
    <property type="protein sequence ID" value="TVU23556.1"/>
    <property type="molecule type" value="Genomic_DNA"/>
</dbReference>
<evidence type="ECO:0000259" key="11">
    <source>
        <dbReference type="Pfam" id="PF23598"/>
    </source>
</evidence>
<evidence type="ECO:0000256" key="7">
    <source>
        <dbReference type="ARBA" id="ARBA00023054"/>
    </source>
</evidence>
<keyword evidence="13" id="KW-1185">Reference proteome</keyword>
<dbReference type="Gene3D" id="1.10.8.430">
    <property type="entry name" value="Helical domain of apoptotic protease-activating factors"/>
    <property type="match status" value="1"/>
</dbReference>
<feature type="non-terminal residue" evidence="12">
    <location>
        <position position="1"/>
    </location>
</feature>
<dbReference type="InterPro" id="IPR002182">
    <property type="entry name" value="NB-ARC"/>
</dbReference>
<dbReference type="Gramene" id="TVU23556">
    <property type="protein sequence ID" value="TVU23556"/>
    <property type="gene ID" value="EJB05_25930"/>
</dbReference>
<gene>
    <name evidence="12" type="ORF">EJB05_25930</name>
</gene>
<comment type="similarity">
    <text evidence="1">Belongs to the disease resistance NB-LRR family.</text>
</comment>
<evidence type="ECO:0000256" key="5">
    <source>
        <dbReference type="ARBA" id="ARBA00022821"/>
    </source>
</evidence>
<proteinExistence type="inferred from homology"/>
<dbReference type="Pfam" id="PF23598">
    <property type="entry name" value="LRR_14"/>
    <property type="match status" value="1"/>
</dbReference>
<protein>
    <recommendedName>
        <fullName evidence="14">AAA+ ATPase domain-containing protein</fullName>
    </recommendedName>
</protein>
<evidence type="ECO:0000256" key="6">
    <source>
        <dbReference type="ARBA" id="ARBA00022840"/>
    </source>
</evidence>
<evidence type="ECO:0000256" key="2">
    <source>
        <dbReference type="ARBA" id="ARBA00022614"/>
    </source>
</evidence>
<dbReference type="GO" id="GO:0005524">
    <property type="term" value="F:ATP binding"/>
    <property type="evidence" value="ECO:0007669"/>
    <property type="project" value="UniProtKB-KW"/>
</dbReference>
<dbReference type="GO" id="GO:0051707">
    <property type="term" value="P:response to other organism"/>
    <property type="evidence" value="ECO:0007669"/>
    <property type="project" value="UniProtKB-ARBA"/>
</dbReference>
<keyword evidence="7" id="KW-0175">Coiled coil</keyword>
<dbReference type="Gene3D" id="1.20.5.4130">
    <property type="match status" value="1"/>
</dbReference>
<organism evidence="12 13">
    <name type="scientific">Eragrostis curvula</name>
    <name type="common">weeping love grass</name>
    <dbReference type="NCBI Taxonomy" id="38414"/>
    <lineage>
        <taxon>Eukaryota</taxon>
        <taxon>Viridiplantae</taxon>
        <taxon>Streptophyta</taxon>
        <taxon>Embryophyta</taxon>
        <taxon>Tracheophyta</taxon>
        <taxon>Spermatophyta</taxon>
        <taxon>Magnoliopsida</taxon>
        <taxon>Liliopsida</taxon>
        <taxon>Poales</taxon>
        <taxon>Poaceae</taxon>
        <taxon>PACMAD clade</taxon>
        <taxon>Chloridoideae</taxon>
        <taxon>Eragrostideae</taxon>
        <taxon>Eragrostidinae</taxon>
        <taxon>Eragrostis</taxon>
    </lineage>
</organism>
<evidence type="ECO:0008006" key="14">
    <source>
        <dbReference type="Google" id="ProtNLM"/>
    </source>
</evidence>
<reference evidence="12 13" key="1">
    <citation type="journal article" date="2019" name="Sci. Rep.">
        <title>A high-quality genome of Eragrostis curvula grass provides insights into Poaceae evolution and supports new strategies to enhance forage quality.</title>
        <authorList>
            <person name="Carballo J."/>
            <person name="Santos B.A.C.M."/>
            <person name="Zappacosta D."/>
            <person name="Garbus I."/>
            <person name="Selva J.P."/>
            <person name="Gallo C.A."/>
            <person name="Diaz A."/>
            <person name="Albertini E."/>
            <person name="Caccamo M."/>
            <person name="Echenique V."/>
        </authorList>
    </citation>
    <scope>NUCLEOTIDE SEQUENCE [LARGE SCALE GENOMIC DNA]</scope>
    <source>
        <strain evidence="13">cv. Victoria</strain>
        <tissue evidence="12">Leaf</tissue>
    </source>
</reference>
<feature type="domain" description="Disease resistance N-terminal" evidence="9">
    <location>
        <begin position="129"/>
        <end position="204"/>
    </location>
</feature>
<evidence type="ECO:0000256" key="1">
    <source>
        <dbReference type="ARBA" id="ARBA00008894"/>
    </source>
</evidence>
<name>A0A5J9UJ24_9POAL</name>
<dbReference type="Gene3D" id="3.40.50.300">
    <property type="entry name" value="P-loop containing nucleotide triphosphate hydrolases"/>
    <property type="match status" value="1"/>
</dbReference>
<dbReference type="Pfam" id="PF23559">
    <property type="entry name" value="WHD_DRP"/>
    <property type="match status" value="1"/>
</dbReference>
<dbReference type="InterPro" id="IPR041118">
    <property type="entry name" value="Rx_N"/>
</dbReference>
<evidence type="ECO:0000313" key="13">
    <source>
        <dbReference type="Proteomes" id="UP000324897"/>
    </source>
</evidence>
<keyword evidence="6" id="KW-0067">ATP-binding</keyword>